<name>A0ABQ1WKK9_9FLAO</name>
<dbReference type="InterPro" id="IPR020568">
    <property type="entry name" value="Ribosomal_Su5_D2-typ_SF"/>
</dbReference>
<sequence>MQKFRSNGKILLTGEYAVLNGAKSLALPTKMGQSMEVSEAQKNRISWTSYDENDNIWFQSDFEFENGDFTHIISLEDQKDLEKQEIAKRLRQILKVAFSKNSEAFSDKGYIIKTKLGFNRKWGLGTSSTLINNLAQWLKIDPYYLLQNSFGGSGYDIAAAGSNLPITFQLTDNGPVNFTADFNPTFKEELFFVYLNRKQNSREAIAHYRNQPMEDIQGLTDKISGITEQIIKSESLEEFKIFLKAHETLISKVINIPRIQTELFSDYPGMIKSLGGWGGDFILATGMEEEKEYFRKKGYHSIFDYQDLIK</sequence>
<accession>A0ABQ1WKK9</accession>
<dbReference type="InterPro" id="IPR047765">
    <property type="entry name" value="GHMP_GYDIA-like"/>
</dbReference>
<reference evidence="2" key="1">
    <citation type="journal article" date="2019" name="Int. J. Syst. Evol. Microbiol.">
        <title>The Global Catalogue of Microorganisms (GCM) 10K type strain sequencing project: providing services to taxonomists for standard genome sequencing and annotation.</title>
        <authorList>
            <consortium name="The Broad Institute Genomics Platform"/>
            <consortium name="The Broad Institute Genome Sequencing Center for Infectious Disease"/>
            <person name="Wu L."/>
            <person name="Ma J."/>
        </authorList>
    </citation>
    <scope>NUCLEOTIDE SEQUENCE [LARGE SCALE GENOMIC DNA]</scope>
    <source>
        <strain evidence="2">CGMCC 1.15422</strain>
    </source>
</reference>
<dbReference type="Gene3D" id="3.30.230.10">
    <property type="match status" value="1"/>
</dbReference>
<dbReference type="InterPro" id="IPR014721">
    <property type="entry name" value="Ribsml_uS5_D2-typ_fold_subgr"/>
</dbReference>
<dbReference type="NCBIfam" id="NF040656">
    <property type="entry name" value="GHMP_GYDIA"/>
    <property type="match status" value="1"/>
</dbReference>
<keyword evidence="2" id="KW-1185">Reference proteome</keyword>
<organism evidence="1 2">
    <name type="scientific">Christiangramia forsetii</name>
    <dbReference type="NCBI Taxonomy" id="411153"/>
    <lineage>
        <taxon>Bacteria</taxon>
        <taxon>Pseudomonadati</taxon>
        <taxon>Bacteroidota</taxon>
        <taxon>Flavobacteriia</taxon>
        <taxon>Flavobacteriales</taxon>
        <taxon>Flavobacteriaceae</taxon>
        <taxon>Christiangramia</taxon>
    </lineage>
</organism>
<dbReference type="RefSeq" id="WP_011710822.1">
    <property type="nucleotide sequence ID" value="NZ_BMIX01000002.1"/>
</dbReference>
<dbReference type="Proteomes" id="UP000605733">
    <property type="component" value="Unassembled WGS sequence"/>
</dbReference>
<evidence type="ECO:0000313" key="2">
    <source>
        <dbReference type="Proteomes" id="UP000605733"/>
    </source>
</evidence>
<comment type="caution">
    <text evidence="1">The sequence shown here is derived from an EMBL/GenBank/DDBJ whole genome shotgun (WGS) entry which is preliminary data.</text>
</comment>
<proteinExistence type="predicted"/>
<evidence type="ECO:0000313" key="1">
    <source>
        <dbReference type="EMBL" id="GGG32571.1"/>
    </source>
</evidence>
<gene>
    <name evidence="1" type="ORF">GCM10011532_15190</name>
</gene>
<dbReference type="EMBL" id="BMIX01000002">
    <property type="protein sequence ID" value="GGG32571.1"/>
    <property type="molecule type" value="Genomic_DNA"/>
</dbReference>
<protein>
    <recommendedName>
        <fullName evidence="3">GHMP kinase</fullName>
    </recommendedName>
</protein>
<evidence type="ECO:0008006" key="3">
    <source>
        <dbReference type="Google" id="ProtNLM"/>
    </source>
</evidence>
<dbReference type="SUPFAM" id="SSF54211">
    <property type="entry name" value="Ribosomal protein S5 domain 2-like"/>
    <property type="match status" value="1"/>
</dbReference>